<dbReference type="PANTHER" id="PTHR38685">
    <property type="entry name" value="CELL DIVISION PROTEIN ZIPA"/>
    <property type="match status" value="1"/>
</dbReference>
<keyword evidence="2 9" id="KW-0997">Cell inner membrane</keyword>
<dbReference type="InterPro" id="IPR011919">
    <property type="entry name" value="Cell_div_ZipA"/>
</dbReference>
<dbReference type="InterPro" id="IPR007449">
    <property type="entry name" value="ZipA_FtsZ-bd_C"/>
</dbReference>
<proteinExistence type="inferred from homology"/>
<feature type="domain" description="ZipA C-terminal FtsZ-binding" evidence="12">
    <location>
        <begin position="137"/>
        <end position="266"/>
    </location>
</feature>
<evidence type="ECO:0000256" key="1">
    <source>
        <dbReference type="ARBA" id="ARBA00022475"/>
    </source>
</evidence>
<evidence type="ECO:0000256" key="6">
    <source>
        <dbReference type="ARBA" id="ARBA00023136"/>
    </source>
</evidence>
<comment type="caution">
    <text evidence="13">The sequence shown here is derived from an EMBL/GenBank/DDBJ whole genome shotgun (WGS) entry which is preliminary data.</text>
</comment>
<reference evidence="13" key="2">
    <citation type="journal article" date="2020" name="Microorganisms">
        <title>Osmotic Adaptation and Compatible Solute Biosynthesis of Phototrophic Bacteria as Revealed from Genome Analyses.</title>
        <authorList>
            <person name="Imhoff J.F."/>
            <person name="Rahn T."/>
            <person name="Kunzel S."/>
            <person name="Keller A."/>
            <person name="Neulinger S.C."/>
        </authorList>
    </citation>
    <scope>NUCLEOTIDE SEQUENCE</scope>
    <source>
        <strain evidence="13">DSM 4395</strain>
    </source>
</reference>
<dbReference type="SUPFAM" id="SSF64383">
    <property type="entry name" value="Cell-division protein ZipA, C-terminal domain"/>
    <property type="match status" value="1"/>
</dbReference>
<evidence type="ECO:0000313" key="14">
    <source>
        <dbReference type="Proteomes" id="UP001296967"/>
    </source>
</evidence>
<accession>A0AAJ0UFH4</accession>
<comment type="similarity">
    <text evidence="8">Belongs to the ZipA family.</text>
</comment>
<dbReference type="InterPro" id="IPR036765">
    <property type="entry name" value="ZipA_FtsZ-bd_C_sf"/>
</dbReference>
<evidence type="ECO:0000256" key="8">
    <source>
        <dbReference type="RuleBase" id="RU003612"/>
    </source>
</evidence>
<dbReference type="Gene3D" id="3.30.1400.10">
    <property type="entry name" value="ZipA, C-terminal FtsZ-binding domain"/>
    <property type="match status" value="1"/>
</dbReference>
<reference evidence="13" key="1">
    <citation type="submission" date="2017-05" db="EMBL/GenBank/DDBJ databases">
        <authorList>
            <person name="Imhoff J.F."/>
            <person name="Rahn T."/>
            <person name="Kuenzel S."/>
            <person name="Neulinger S.C."/>
        </authorList>
    </citation>
    <scope>NUCLEOTIDE SEQUENCE</scope>
    <source>
        <strain evidence="13">DSM 4395</strain>
    </source>
</reference>
<evidence type="ECO:0000256" key="2">
    <source>
        <dbReference type="ARBA" id="ARBA00022519"/>
    </source>
</evidence>
<dbReference type="GO" id="GO:0000917">
    <property type="term" value="P:division septum assembly"/>
    <property type="evidence" value="ECO:0007669"/>
    <property type="project" value="TreeGrafter"/>
</dbReference>
<keyword evidence="5 11" id="KW-1133">Transmembrane helix</keyword>
<keyword evidence="14" id="KW-1185">Reference proteome</keyword>
<comment type="function">
    <text evidence="8">Essential cell division protein that stabilizes the FtsZ protofilaments by cross-linking them and that serves as a cytoplasmic membrane anchor for the Z ring. Also required for the recruitment to the septal ring of downstream cell division proteins.</text>
</comment>
<protein>
    <recommendedName>
        <fullName evidence="8">Cell division protein ZipA</fullName>
    </recommendedName>
</protein>
<evidence type="ECO:0000256" key="5">
    <source>
        <dbReference type="ARBA" id="ARBA00022989"/>
    </source>
</evidence>
<evidence type="ECO:0000256" key="11">
    <source>
        <dbReference type="SAM" id="Phobius"/>
    </source>
</evidence>
<dbReference type="GO" id="GO:0005886">
    <property type="term" value="C:plasma membrane"/>
    <property type="evidence" value="ECO:0007669"/>
    <property type="project" value="UniProtKB-SubCell"/>
</dbReference>
<dbReference type="SMART" id="SM00771">
    <property type="entry name" value="ZipA_C"/>
    <property type="match status" value="1"/>
</dbReference>
<evidence type="ECO:0000259" key="12">
    <source>
        <dbReference type="SMART" id="SM00771"/>
    </source>
</evidence>
<keyword evidence="6 9" id="KW-0472">Membrane</keyword>
<keyword evidence="1 9" id="KW-1003">Cell membrane</keyword>
<evidence type="ECO:0000256" key="3">
    <source>
        <dbReference type="ARBA" id="ARBA00022618"/>
    </source>
</evidence>
<evidence type="ECO:0000256" key="9">
    <source>
        <dbReference type="RuleBase" id="RU003613"/>
    </source>
</evidence>
<dbReference type="Pfam" id="PF04354">
    <property type="entry name" value="ZipA_C"/>
    <property type="match status" value="1"/>
</dbReference>
<evidence type="ECO:0000256" key="7">
    <source>
        <dbReference type="ARBA" id="ARBA00023306"/>
    </source>
</evidence>
<name>A0AAJ0UFH4_HALSE</name>
<keyword evidence="3 8" id="KW-0132">Cell division</keyword>
<keyword evidence="7 8" id="KW-0131">Cell cycle</keyword>
<feature type="region of interest" description="Disordered" evidence="10">
    <location>
        <begin position="94"/>
        <end position="134"/>
    </location>
</feature>
<evidence type="ECO:0000313" key="13">
    <source>
        <dbReference type="EMBL" id="MBK5930499.1"/>
    </source>
</evidence>
<dbReference type="Proteomes" id="UP001296967">
    <property type="component" value="Unassembled WGS sequence"/>
</dbReference>
<dbReference type="RefSeq" id="WP_201244958.1">
    <property type="nucleotide sequence ID" value="NZ_NHSF01000054.1"/>
</dbReference>
<dbReference type="EMBL" id="NHSF01000054">
    <property type="protein sequence ID" value="MBK5930499.1"/>
    <property type="molecule type" value="Genomic_DNA"/>
</dbReference>
<keyword evidence="4 9" id="KW-0812">Transmembrane</keyword>
<dbReference type="PANTHER" id="PTHR38685:SF1">
    <property type="entry name" value="CELL DIVISION PROTEIN ZIPA"/>
    <property type="match status" value="1"/>
</dbReference>
<organism evidence="13 14">
    <name type="scientific">Halochromatium salexigens</name>
    <name type="common">Chromatium salexigens</name>
    <dbReference type="NCBI Taxonomy" id="49447"/>
    <lineage>
        <taxon>Bacteria</taxon>
        <taxon>Pseudomonadati</taxon>
        <taxon>Pseudomonadota</taxon>
        <taxon>Gammaproteobacteria</taxon>
        <taxon>Chromatiales</taxon>
        <taxon>Chromatiaceae</taxon>
        <taxon>Halochromatium</taxon>
    </lineage>
</organism>
<dbReference type="GO" id="GO:0032153">
    <property type="term" value="C:cell division site"/>
    <property type="evidence" value="ECO:0007669"/>
    <property type="project" value="TreeGrafter"/>
</dbReference>
<comment type="subcellular location">
    <subcellularLocation>
        <location evidence="9">Cell inner membrane</location>
        <topology evidence="9">Single-pass type I membrane protein</topology>
    </subcellularLocation>
</comment>
<dbReference type="AlphaFoldDB" id="A0AAJ0UFH4"/>
<evidence type="ECO:0000256" key="4">
    <source>
        <dbReference type="ARBA" id="ARBA00022692"/>
    </source>
</evidence>
<feature type="region of interest" description="Disordered" evidence="10">
    <location>
        <begin position="31"/>
        <end position="73"/>
    </location>
</feature>
<sequence>MDASTLRLILIVLGALLLGALYLWERRRIARGDDPYTPPTERAPSTRHRREPNVGGRFEADAQASGAAFDVDAEPNARRRGRFDLARAKIDDVDVDDEDDAPRRNPDRSGSGSKTAGRRQSAAREQDASTAASEPEQTLLVQLFVFAREQAFDGLAIQTAAERQHLVPGEMDIYHRRNLDGSGERAHFSLANLVKPGTFPFDAMEDFSSPGLALFTQFEGLPSDLMVYDELVRTARALADELGGELRLQDRRPFDDAAWEALRNELLELINARADALARGAEPSDANAPASRS</sequence>
<feature type="transmembrane region" description="Helical" evidence="11">
    <location>
        <begin position="6"/>
        <end position="24"/>
    </location>
</feature>
<evidence type="ECO:0000256" key="10">
    <source>
        <dbReference type="SAM" id="MobiDB-lite"/>
    </source>
</evidence>
<gene>
    <name evidence="13" type="ORF">CCR82_08195</name>
</gene>